<evidence type="ECO:0000256" key="8">
    <source>
        <dbReference type="ARBA" id="ARBA00023170"/>
    </source>
</evidence>
<dbReference type="Gene3D" id="2.40.170.20">
    <property type="entry name" value="TonB-dependent receptor, beta-barrel domain"/>
    <property type="match status" value="1"/>
</dbReference>
<dbReference type="InterPro" id="IPR008969">
    <property type="entry name" value="CarboxyPept-like_regulatory"/>
</dbReference>
<name>A0ABS3YR71_9BACT</name>
<evidence type="ECO:0000256" key="9">
    <source>
        <dbReference type="ARBA" id="ARBA00023237"/>
    </source>
</evidence>
<dbReference type="Pfam" id="PF00593">
    <property type="entry name" value="TonB_dep_Rec_b-barrel"/>
    <property type="match status" value="1"/>
</dbReference>
<evidence type="ECO:0000256" key="2">
    <source>
        <dbReference type="ARBA" id="ARBA00022448"/>
    </source>
</evidence>
<dbReference type="RefSeq" id="WP_209138431.1">
    <property type="nucleotide sequence ID" value="NZ_JAGHKO010000001.1"/>
</dbReference>
<evidence type="ECO:0000259" key="13">
    <source>
        <dbReference type="Pfam" id="PF07715"/>
    </source>
</evidence>
<comment type="subcellular location">
    <subcellularLocation>
        <location evidence="1 10">Cell outer membrane</location>
        <topology evidence="1 10">Multi-pass membrane protein</topology>
    </subcellularLocation>
</comment>
<evidence type="ECO:0000259" key="12">
    <source>
        <dbReference type="Pfam" id="PF00593"/>
    </source>
</evidence>
<evidence type="ECO:0000256" key="10">
    <source>
        <dbReference type="PROSITE-ProRule" id="PRU01360"/>
    </source>
</evidence>
<evidence type="ECO:0000256" key="1">
    <source>
        <dbReference type="ARBA" id="ARBA00004571"/>
    </source>
</evidence>
<dbReference type="Pfam" id="PF07715">
    <property type="entry name" value="Plug"/>
    <property type="match status" value="1"/>
</dbReference>
<evidence type="ECO:0000313" key="14">
    <source>
        <dbReference type="EMBL" id="MBO9200385.1"/>
    </source>
</evidence>
<dbReference type="Pfam" id="PF13715">
    <property type="entry name" value="CarbopepD_reg_2"/>
    <property type="match status" value="1"/>
</dbReference>
<keyword evidence="6 11" id="KW-0798">TonB box</keyword>
<evidence type="ECO:0000256" key="3">
    <source>
        <dbReference type="ARBA" id="ARBA00022452"/>
    </source>
</evidence>
<proteinExistence type="inferred from homology"/>
<sequence length="1015" mass="111544">MKTAIPTGWLLVTKTLYNGLFPKMNRINKLKYGVLASVALLVCSSAISQTVALIEISGTVINDEKKLPLSDVSVQIKGSVTGTITDNTGSFILRTKQKLPFTLVFTSVGFKPQELEVKSLGSKLQVAMVTQTVLGNEVVVTASRVPESILKSPVAIQKLDIRAIKETPAPNFYDALENVKGVQMTTSSLTFKVPNTRGFNIPNNFRFMQLVDGVDMQAATLGVPLGNAIGPTELDIQSVEITPGAASALYGMNAINGMANLLTKNPFNSQGLSLYHKTGVNHVDGIDHSPALLTESAIRYAKALFHNKFAFKVNVGYMQGIDWRSNTRLDQNPNNLKSANPNFPSLNGENNAAFDGWNKYGDDALAGSNTSAISGLTIDNKPNQTLRVVRSGYWETDLVSPKVSNLKVDLAAHYRITENAELSYSYRFGQMDGVFQRGNKIRLDNVKVQNHHLELKGSNYVIRSYMSIENTGDSYNVKPLADNLDLASGGSQTAWATKYKNALLEYAANNGGNLTSANLAAANVYARGKADAGRVEPGTPEFDALKNTITKINNWDIKSGTIPDAPSTGGAALVQKSRMYHTEAQWDLSKYTKVFDLLVGGDARIYEVIPDGNNFVDFSRPIADRNKPVVVDGKVPDSSDFGSNVYYKKFGGFAQVTKTLFNDKLKLFGSLRYDYNPEFDPKFTPRLAAVYTVNQRHNFRFTYQQGYRFPALFEALSYVNNGRVKRVGSLSYINEGLGYLENSYTQQSVVSFNAAVASQGNSDAAALANRDLLQWANLPKARPEQITSFEIGYKSVLLDNTLIIDVDAYTNKYVGFLGQVQVFVPIGETVGSDAAVIAMLDRNRDVSKADATTGNSASKGQERYRVYTNAKNTYNNYGSALGVTWNFFKKYTVAGNLNFNQMKSNKTDDIFVTGFNTPKWSTNLSFGNREVFKNVGFNVVWRWQDSFLWESPLVTGRISAYQTVDAQVTYRVPKVNASIKAGGANLLNHRYIQYAGGPTIGGLYYVAFTIDGLLK</sequence>
<protein>
    <submittedName>
        <fullName evidence="14">TonB-dependent receptor</fullName>
    </submittedName>
</protein>
<keyword evidence="8 14" id="KW-0675">Receptor</keyword>
<evidence type="ECO:0000256" key="5">
    <source>
        <dbReference type="ARBA" id="ARBA00022729"/>
    </source>
</evidence>
<organism evidence="14 15">
    <name type="scientific">Niastella soli</name>
    <dbReference type="NCBI Taxonomy" id="2821487"/>
    <lineage>
        <taxon>Bacteria</taxon>
        <taxon>Pseudomonadati</taxon>
        <taxon>Bacteroidota</taxon>
        <taxon>Chitinophagia</taxon>
        <taxon>Chitinophagales</taxon>
        <taxon>Chitinophagaceae</taxon>
        <taxon>Niastella</taxon>
    </lineage>
</organism>
<keyword evidence="4 10" id="KW-0812">Transmembrane</keyword>
<dbReference type="SUPFAM" id="SSF49464">
    <property type="entry name" value="Carboxypeptidase regulatory domain-like"/>
    <property type="match status" value="1"/>
</dbReference>
<dbReference type="Gene3D" id="2.60.40.1120">
    <property type="entry name" value="Carboxypeptidase-like, regulatory domain"/>
    <property type="match status" value="1"/>
</dbReference>
<keyword evidence="2 10" id="KW-0813">Transport</keyword>
<dbReference type="Proteomes" id="UP000677244">
    <property type="component" value="Unassembled WGS sequence"/>
</dbReference>
<keyword evidence="5" id="KW-0732">Signal</keyword>
<dbReference type="InterPro" id="IPR012910">
    <property type="entry name" value="Plug_dom"/>
</dbReference>
<dbReference type="InterPro" id="IPR000531">
    <property type="entry name" value="Beta-barrel_TonB"/>
</dbReference>
<comment type="caution">
    <text evidence="14">The sequence shown here is derived from an EMBL/GenBank/DDBJ whole genome shotgun (WGS) entry which is preliminary data.</text>
</comment>
<evidence type="ECO:0000256" key="4">
    <source>
        <dbReference type="ARBA" id="ARBA00022692"/>
    </source>
</evidence>
<dbReference type="EMBL" id="JAGHKO010000001">
    <property type="protein sequence ID" value="MBO9200385.1"/>
    <property type="molecule type" value="Genomic_DNA"/>
</dbReference>
<accession>A0ABS3YR71</accession>
<dbReference type="PANTHER" id="PTHR30069">
    <property type="entry name" value="TONB-DEPENDENT OUTER MEMBRANE RECEPTOR"/>
    <property type="match status" value="1"/>
</dbReference>
<keyword evidence="3 10" id="KW-1134">Transmembrane beta strand</keyword>
<reference evidence="14 15" key="1">
    <citation type="submission" date="2021-03" db="EMBL/GenBank/DDBJ databases">
        <title>Assistant Professor.</title>
        <authorList>
            <person name="Huq M.A."/>
        </authorList>
    </citation>
    <scope>NUCLEOTIDE SEQUENCE [LARGE SCALE GENOMIC DNA]</scope>
    <source>
        <strain evidence="14 15">MAH-29</strain>
    </source>
</reference>
<feature type="domain" description="TonB-dependent receptor-like beta-barrel" evidence="12">
    <location>
        <begin position="497"/>
        <end position="986"/>
    </location>
</feature>
<dbReference type="InterPro" id="IPR036942">
    <property type="entry name" value="Beta-barrel_TonB_sf"/>
</dbReference>
<keyword evidence="7 10" id="KW-0472">Membrane</keyword>
<dbReference type="InterPro" id="IPR039426">
    <property type="entry name" value="TonB-dep_rcpt-like"/>
</dbReference>
<dbReference type="InterPro" id="IPR037066">
    <property type="entry name" value="Plug_dom_sf"/>
</dbReference>
<dbReference type="Gene3D" id="2.170.130.10">
    <property type="entry name" value="TonB-dependent receptor, plug domain"/>
    <property type="match status" value="1"/>
</dbReference>
<gene>
    <name evidence="14" type="ORF">J7I42_08950</name>
</gene>
<dbReference type="SUPFAM" id="SSF56935">
    <property type="entry name" value="Porins"/>
    <property type="match status" value="1"/>
</dbReference>
<feature type="domain" description="TonB-dependent receptor plug" evidence="13">
    <location>
        <begin position="150"/>
        <end position="257"/>
    </location>
</feature>
<evidence type="ECO:0000256" key="6">
    <source>
        <dbReference type="ARBA" id="ARBA00023077"/>
    </source>
</evidence>
<dbReference type="PANTHER" id="PTHR30069:SF29">
    <property type="entry name" value="HEMOGLOBIN AND HEMOGLOBIN-HAPTOGLOBIN-BINDING PROTEIN 1-RELATED"/>
    <property type="match status" value="1"/>
</dbReference>
<comment type="similarity">
    <text evidence="10 11">Belongs to the TonB-dependent receptor family.</text>
</comment>
<evidence type="ECO:0000256" key="7">
    <source>
        <dbReference type="ARBA" id="ARBA00023136"/>
    </source>
</evidence>
<dbReference type="PROSITE" id="PS52016">
    <property type="entry name" value="TONB_DEPENDENT_REC_3"/>
    <property type="match status" value="1"/>
</dbReference>
<keyword evidence="9 10" id="KW-0998">Cell outer membrane</keyword>
<evidence type="ECO:0000313" key="15">
    <source>
        <dbReference type="Proteomes" id="UP000677244"/>
    </source>
</evidence>
<keyword evidence="15" id="KW-1185">Reference proteome</keyword>
<evidence type="ECO:0000256" key="11">
    <source>
        <dbReference type="RuleBase" id="RU003357"/>
    </source>
</evidence>